<gene>
    <name evidence="4" type="ORF">DPMN_181685</name>
</gene>
<keyword evidence="5" id="KW-1185">Reference proteome</keyword>
<dbReference type="PANTHER" id="PTHR14187:SF5">
    <property type="entry name" value="HEAT SHOCK 70 KDA PROTEIN 12A"/>
    <property type="match status" value="1"/>
</dbReference>
<dbReference type="PANTHER" id="PTHR14187">
    <property type="entry name" value="ALPHA KINASE/ELONGATION FACTOR 2 KINASE"/>
    <property type="match status" value="1"/>
</dbReference>
<evidence type="ECO:0000256" key="1">
    <source>
        <dbReference type="ARBA" id="ARBA00007381"/>
    </source>
</evidence>
<comment type="similarity">
    <text evidence="1">Belongs to the heat shock protein 70 family.</text>
</comment>
<organism evidence="4 5">
    <name type="scientific">Dreissena polymorpha</name>
    <name type="common">Zebra mussel</name>
    <name type="synonym">Mytilus polymorpha</name>
    <dbReference type="NCBI Taxonomy" id="45954"/>
    <lineage>
        <taxon>Eukaryota</taxon>
        <taxon>Metazoa</taxon>
        <taxon>Spiralia</taxon>
        <taxon>Lophotrochozoa</taxon>
        <taxon>Mollusca</taxon>
        <taxon>Bivalvia</taxon>
        <taxon>Autobranchia</taxon>
        <taxon>Heteroconchia</taxon>
        <taxon>Euheterodonta</taxon>
        <taxon>Imparidentia</taxon>
        <taxon>Neoheterodontei</taxon>
        <taxon>Myida</taxon>
        <taxon>Dreissenoidea</taxon>
        <taxon>Dreissenidae</taxon>
        <taxon>Dreissena</taxon>
    </lineage>
</organism>
<evidence type="ECO:0008006" key="6">
    <source>
        <dbReference type="Google" id="ProtNLM"/>
    </source>
</evidence>
<keyword evidence="2" id="KW-0547">Nucleotide-binding</keyword>
<dbReference type="AlphaFoldDB" id="A0A9D4DFR4"/>
<dbReference type="OrthoDB" id="2963168at2759"/>
<dbReference type="EMBL" id="JAIWYP010000010">
    <property type="protein sequence ID" value="KAH3747262.1"/>
    <property type="molecule type" value="Genomic_DNA"/>
</dbReference>
<evidence type="ECO:0000256" key="3">
    <source>
        <dbReference type="ARBA" id="ARBA00022840"/>
    </source>
</evidence>
<dbReference type="InterPro" id="IPR043129">
    <property type="entry name" value="ATPase_NBD"/>
</dbReference>
<name>A0A9D4DFR4_DREPO</name>
<keyword evidence="3" id="KW-0067">ATP-binding</keyword>
<evidence type="ECO:0000313" key="4">
    <source>
        <dbReference type="EMBL" id="KAH3747262.1"/>
    </source>
</evidence>
<dbReference type="GO" id="GO:0140662">
    <property type="term" value="F:ATP-dependent protein folding chaperone"/>
    <property type="evidence" value="ECO:0007669"/>
    <property type="project" value="InterPro"/>
</dbReference>
<dbReference type="InterPro" id="IPR013126">
    <property type="entry name" value="Hsp_70_fam"/>
</dbReference>
<reference evidence="4" key="1">
    <citation type="journal article" date="2019" name="bioRxiv">
        <title>The Genome of the Zebra Mussel, Dreissena polymorpha: A Resource for Invasive Species Research.</title>
        <authorList>
            <person name="McCartney M.A."/>
            <person name="Auch B."/>
            <person name="Kono T."/>
            <person name="Mallez S."/>
            <person name="Zhang Y."/>
            <person name="Obille A."/>
            <person name="Becker A."/>
            <person name="Abrahante J.E."/>
            <person name="Garbe J."/>
            <person name="Badalamenti J.P."/>
            <person name="Herman A."/>
            <person name="Mangelson H."/>
            <person name="Liachko I."/>
            <person name="Sullivan S."/>
            <person name="Sone E.D."/>
            <person name="Koren S."/>
            <person name="Silverstein K.A.T."/>
            <person name="Beckman K.B."/>
            <person name="Gohl D.M."/>
        </authorList>
    </citation>
    <scope>NUCLEOTIDE SEQUENCE</scope>
    <source>
        <strain evidence="4">Duluth1</strain>
        <tissue evidence="4">Whole animal</tissue>
    </source>
</reference>
<dbReference type="Gene3D" id="3.30.420.40">
    <property type="match status" value="2"/>
</dbReference>
<reference evidence="4" key="2">
    <citation type="submission" date="2020-11" db="EMBL/GenBank/DDBJ databases">
        <authorList>
            <person name="McCartney M.A."/>
            <person name="Auch B."/>
            <person name="Kono T."/>
            <person name="Mallez S."/>
            <person name="Becker A."/>
            <person name="Gohl D.M."/>
            <person name="Silverstein K.A.T."/>
            <person name="Koren S."/>
            <person name="Bechman K.B."/>
            <person name="Herman A."/>
            <person name="Abrahante J.E."/>
            <person name="Garbe J."/>
        </authorList>
    </citation>
    <scope>NUCLEOTIDE SEQUENCE</scope>
    <source>
        <strain evidence="4">Duluth1</strain>
        <tissue evidence="4">Whole animal</tissue>
    </source>
</reference>
<dbReference type="SUPFAM" id="SSF53067">
    <property type="entry name" value="Actin-like ATPase domain"/>
    <property type="match status" value="2"/>
</dbReference>
<comment type="caution">
    <text evidence="4">The sequence shown here is derived from an EMBL/GenBank/DDBJ whole genome shotgun (WGS) entry which is preliminary data.</text>
</comment>
<dbReference type="Proteomes" id="UP000828390">
    <property type="component" value="Unassembled WGS sequence"/>
</dbReference>
<sequence length="576" mass="64247">MGTLLVASIDFGTTFSGWAFSFKHEFERDPGKVYAKQWTGSQIVSLKAPTCALIRPCGAVLEHFGYEAESRYSDLALEKLHGDWFYFKRFKMMLFNKMDLHRDTEIEDAMGKKLPARIVFSLCIKYLKDDAMKTINTRLTGDEIRENDIRWVLTVPAIWNDAAKQFMREAAEEAKIDGRNLLIALEPESASLYCHHLPSEVSAGSVSTFQPGTKYMILDAGGGTVDITVHQVAHNGGLVELHKASGGAWGGTKVDEAYEKFLEEITGNNGVMTRFKEDNMENYVDLMRDFEVKKREINPTAQCNFRLPSSLIEMIRDLTKKPLKDLIATSRYKDKLTILGDKLRLAGELATSLFDLPIQSIIAHVTSLLEKPNVTDCHIIVMVGGFSEAAILQSRVKEAFPHVKVITPSDAGVAVLKGAVIFGHNPGAIAQRVLKLSYGQEATHPFTEDCLKKHPKADRERDDNGIVRCFNVVDIHARAGQAVTEGQLQSEQVYTPLYDDQHEMESAVLTSPLEDPQYVTDCTEIGKWTFPIKDAGKKGKEREFGVSFMFGGTEVKVKIVDKATGEIKELRLNCLG</sequence>
<dbReference type="CDD" id="cd10229">
    <property type="entry name" value="ASKHA_NBD_HSP70_HSPA12"/>
    <property type="match status" value="1"/>
</dbReference>
<accession>A0A9D4DFR4</accession>
<dbReference type="GO" id="GO:0005524">
    <property type="term" value="F:ATP binding"/>
    <property type="evidence" value="ECO:0007669"/>
    <property type="project" value="UniProtKB-KW"/>
</dbReference>
<dbReference type="Gene3D" id="3.90.640.10">
    <property type="entry name" value="Actin, Chain A, domain 4"/>
    <property type="match status" value="1"/>
</dbReference>
<evidence type="ECO:0000256" key="2">
    <source>
        <dbReference type="ARBA" id="ARBA00022741"/>
    </source>
</evidence>
<evidence type="ECO:0000313" key="5">
    <source>
        <dbReference type="Proteomes" id="UP000828390"/>
    </source>
</evidence>
<protein>
    <recommendedName>
        <fullName evidence="6">Heat shock 70 kDa protein 12A</fullName>
    </recommendedName>
</protein>
<proteinExistence type="inferred from homology"/>
<dbReference type="Pfam" id="PF00012">
    <property type="entry name" value="HSP70"/>
    <property type="match status" value="1"/>
</dbReference>